<proteinExistence type="predicted"/>
<dbReference type="KEGG" id="gso:PH603_05625"/>
<protein>
    <submittedName>
        <fullName evidence="3">Serine hydrolase</fullName>
    </submittedName>
</protein>
<dbReference type="SUPFAM" id="SSF56601">
    <property type="entry name" value="beta-lactamase/transpeptidase-like"/>
    <property type="match status" value="1"/>
</dbReference>
<evidence type="ECO:0000256" key="1">
    <source>
        <dbReference type="SAM" id="SignalP"/>
    </source>
</evidence>
<dbReference type="AlphaFoldDB" id="A0AAE9XV15"/>
<evidence type="ECO:0000313" key="4">
    <source>
        <dbReference type="Proteomes" id="UP001217500"/>
    </source>
</evidence>
<dbReference type="InterPro" id="IPR050789">
    <property type="entry name" value="Diverse_Enzym_Activities"/>
</dbReference>
<dbReference type="RefSeq" id="WP_289505016.1">
    <property type="nucleotide sequence ID" value="NZ_CP116805.1"/>
</dbReference>
<dbReference type="InterPro" id="IPR012338">
    <property type="entry name" value="Beta-lactam/transpept-like"/>
</dbReference>
<dbReference type="PANTHER" id="PTHR43283:SF3">
    <property type="entry name" value="BETA-LACTAMASE FAMILY PROTEIN (AFU_ORTHOLOGUE AFUA_5G07500)"/>
    <property type="match status" value="1"/>
</dbReference>
<keyword evidence="3" id="KW-0378">Hydrolase</keyword>
<evidence type="ECO:0000259" key="2">
    <source>
        <dbReference type="Pfam" id="PF00144"/>
    </source>
</evidence>
<name>A0AAE9XV15_9PROT</name>
<feature type="signal peptide" evidence="1">
    <location>
        <begin position="1"/>
        <end position="29"/>
    </location>
</feature>
<dbReference type="Proteomes" id="UP001217500">
    <property type="component" value="Chromosome"/>
</dbReference>
<gene>
    <name evidence="3" type="ORF">PH603_05625</name>
</gene>
<evidence type="ECO:0000313" key="3">
    <source>
        <dbReference type="EMBL" id="WCL55235.1"/>
    </source>
</evidence>
<feature type="domain" description="Beta-lactamase-related" evidence="2">
    <location>
        <begin position="46"/>
        <end position="433"/>
    </location>
</feature>
<dbReference type="Gene3D" id="3.40.710.10">
    <property type="entry name" value="DD-peptidase/beta-lactamase superfamily"/>
    <property type="match status" value="1"/>
</dbReference>
<feature type="chain" id="PRO_5042268745" evidence="1">
    <location>
        <begin position="30"/>
        <end position="459"/>
    </location>
</feature>
<accession>A0AAE9XV15</accession>
<keyword evidence="4" id="KW-1185">Reference proteome</keyword>
<sequence>MAFVRRSGWKAACLGALLPLGLIATPAGAVDPTAEEALVRIFDGSVEGSPAMSGVEVVVLDQGKVVFDTALGMATFADDGVATPLTTDHKVRIASISKLVATVGLMQLVEAGKVNLDRDISDYLGFSLRNPNFPDTPITLRQILSHTSSIRDGDQYWLPRGQHLRDFFTKGTELYDGGAHFAAAAGEAPGTYFTYSNLNFGVVAGVIERVSGERFDRYMAANVLRPLGLSASYNACDVSGPEPEHLASLFRKSRDGGDTFAPDGPWHVQLDGAKVACHYGMTAIPRGERVVIEHEDFVPGDNPTLFSPQGGLRASAHDLAKVARMFLGRGEVDGVRLLKAETVDAMWTPVWTFDRAAGNGNTTGEDDPAPGEVGPMLSYGLSVDLIDPASWNLGPAQALGGHRGDAYGLLGLFLIDRKSDKALIALMTGFADDPAAHKGETPFYRPEEEMLKWWLRHFN</sequence>
<dbReference type="EMBL" id="CP116805">
    <property type="protein sequence ID" value="WCL55235.1"/>
    <property type="molecule type" value="Genomic_DNA"/>
</dbReference>
<reference evidence="3" key="1">
    <citation type="submission" date="2023-01" db="EMBL/GenBank/DDBJ databases">
        <title>The genome sequence of Kordiimonadaceae bacterium 6D33.</title>
        <authorList>
            <person name="Liu Y."/>
        </authorList>
    </citation>
    <scope>NUCLEOTIDE SEQUENCE</scope>
    <source>
        <strain evidence="3">6D33</strain>
    </source>
</reference>
<dbReference type="GO" id="GO:0016787">
    <property type="term" value="F:hydrolase activity"/>
    <property type="evidence" value="ECO:0007669"/>
    <property type="project" value="UniProtKB-KW"/>
</dbReference>
<dbReference type="Pfam" id="PF00144">
    <property type="entry name" value="Beta-lactamase"/>
    <property type="match status" value="1"/>
</dbReference>
<keyword evidence="1" id="KW-0732">Signal</keyword>
<organism evidence="3 4">
    <name type="scientific">Gimibacter soli</name>
    <dbReference type="NCBI Taxonomy" id="3024400"/>
    <lineage>
        <taxon>Bacteria</taxon>
        <taxon>Pseudomonadati</taxon>
        <taxon>Pseudomonadota</taxon>
        <taxon>Alphaproteobacteria</taxon>
        <taxon>Kordiimonadales</taxon>
        <taxon>Temperatibacteraceae</taxon>
        <taxon>Gimibacter</taxon>
    </lineage>
</organism>
<dbReference type="InterPro" id="IPR001466">
    <property type="entry name" value="Beta-lactam-related"/>
</dbReference>
<dbReference type="PANTHER" id="PTHR43283">
    <property type="entry name" value="BETA-LACTAMASE-RELATED"/>
    <property type="match status" value="1"/>
</dbReference>